<organism evidence="2 3">
    <name type="scientific">Litorivicinus lipolyticus</name>
    <dbReference type="NCBI Taxonomy" id="418701"/>
    <lineage>
        <taxon>Bacteria</taxon>
        <taxon>Pseudomonadati</taxon>
        <taxon>Pseudomonadota</taxon>
        <taxon>Gammaproteobacteria</taxon>
        <taxon>Oceanospirillales</taxon>
        <taxon>Litorivicinaceae</taxon>
        <taxon>Litorivicinus</taxon>
    </lineage>
</organism>
<evidence type="ECO:0000259" key="1">
    <source>
        <dbReference type="Pfam" id="PF02464"/>
    </source>
</evidence>
<dbReference type="Pfam" id="PF02464">
    <property type="entry name" value="CinA"/>
    <property type="match status" value="1"/>
</dbReference>
<keyword evidence="2" id="KW-0378">Hydrolase</keyword>
<dbReference type="InterPro" id="IPR008136">
    <property type="entry name" value="CinA_C"/>
</dbReference>
<protein>
    <submittedName>
        <fullName evidence="2">Nicotinamide-nucleotide amidohydrolase family protein</fullName>
    </submittedName>
</protein>
<dbReference type="AlphaFoldDB" id="A0A5Q2QDR0"/>
<sequence length="169" mass="16679">MHPVIATLLNSPTSIATAESCTGGQLAAALTAAPGSSAYFHWGAVTYSNAAKRSMLGVSPQTLDCEGAVSDAVVREMAQGARRYSGCQVAIATSGVAGPGGGSPTKPVGLVWMALASAGGCVSFQRVFSGDRAAIQSAAVAACLDALAEHLAAVGAPAPVQPSHSPDPS</sequence>
<dbReference type="OrthoDB" id="9801454at2"/>
<name>A0A5Q2QDR0_9GAMM</name>
<keyword evidence="3" id="KW-1185">Reference proteome</keyword>
<gene>
    <name evidence="2" type="ORF">GH975_05110</name>
</gene>
<dbReference type="InterPro" id="IPR036653">
    <property type="entry name" value="CinA-like_C"/>
</dbReference>
<dbReference type="EMBL" id="CP045871">
    <property type="protein sequence ID" value="QGG79990.1"/>
    <property type="molecule type" value="Genomic_DNA"/>
</dbReference>
<feature type="domain" description="CinA C-terminal" evidence="1">
    <location>
        <begin position="4"/>
        <end position="150"/>
    </location>
</feature>
<evidence type="ECO:0000313" key="3">
    <source>
        <dbReference type="Proteomes" id="UP000388235"/>
    </source>
</evidence>
<dbReference type="Gene3D" id="3.90.950.20">
    <property type="entry name" value="CinA-like"/>
    <property type="match status" value="1"/>
</dbReference>
<dbReference type="GO" id="GO:0016787">
    <property type="term" value="F:hydrolase activity"/>
    <property type="evidence" value="ECO:0007669"/>
    <property type="project" value="UniProtKB-KW"/>
</dbReference>
<dbReference type="RefSeq" id="WP_153713494.1">
    <property type="nucleotide sequence ID" value="NZ_CP045871.1"/>
</dbReference>
<dbReference type="SUPFAM" id="SSF142433">
    <property type="entry name" value="CinA-like"/>
    <property type="match status" value="1"/>
</dbReference>
<evidence type="ECO:0000313" key="2">
    <source>
        <dbReference type="EMBL" id="QGG79990.1"/>
    </source>
</evidence>
<reference evidence="2 3" key="1">
    <citation type="submission" date="2019-11" db="EMBL/GenBank/DDBJ databases">
        <authorList>
            <person name="Khan S.A."/>
            <person name="Jeon C.O."/>
            <person name="Chun B.H."/>
        </authorList>
    </citation>
    <scope>NUCLEOTIDE SEQUENCE [LARGE SCALE GENOMIC DNA]</scope>
    <source>
        <strain evidence="2 3">IMCC 1097</strain>
    </source>
</reference>
<dbReference type="Proteomes" id="UP000388235">
    <property type="component" value="Chromosome"/>
</dbReference>
<dbReference type="KEGG" id="llp:GH975_05110"/>
<dbReference type="NCBIfam" id="TIGR00199">
    <property type="entry name" value="PncC_domain"/>
    <property type="match status" value="1"/>
</dbReference>
<proteinExistence type="predicted"/>
<accession>A0A5Q2QDR0</accession>